<keyword evidence="3" id="KW-1185">Reference proteome</keyword>
<evidence type="ECO:0000313" key="2">
    <source>
        <dbReference type="EMBL" id="CDO51764.1"/>
    </source>
</evidence>
<dbReference type="Proteomes" id="UP000242525">
    <property type="component" value="Unassembled WGS sequence"/>
</dbReference>
<dbReference type="OrthoDB" id="4096247at2759"/>
<sequence length="418" mass="46415">MDPQVSYPRKPSVAAASWNMSANSHHLVNTTHTAAKSGSDAGSPPTPSPASMSAAVSSGVRLDIYHPTLNTGISDIRIQDAVLEYPIVRALIIPECDLEARRRCIGLISNVIKAANPVLHFVLLQQKQKVDVVEHYNTLTQFLSTVPTKESLVRFWFMHYMEEVRNEVIKVYGHADKLKPSPASTNSGAAIAKISLTALYAKIRRSRDVLQDLADRVQGAVCIVFWESWDGIYQELAEIVGDQDMEAADKGRIFRASGTAAIYINRRRVERRAEEQRRAREKHLPKTQEATSKHGIDTALLTPPDMMDTFIDFVDDAPKPVVPVVEHDSPNMIQIKNSPIASPAATTETGPEDGKGSSTVDHDHWPFKLLTAPIANKNVELIDTTELEEVMNDKRAASAMVDNTEHSELRKRIRLMEN</sequence>
<accession>A0A0J9X3T1</accession>
<proteinExistence type="predicted"/>
<feature type="region of interest" description="Disordered" evidence="1">
    <location>
        <begin position="271"/>
        <end position="293"/>
    </location>
</feature>
<feature type="compositionally biased region" description="Basic and acidic residues" evidence="1">
    <location>
        <begin position="352"/>
        <end position="361"/>
    </location>
</feature>
<dbReference type="EMBL" id="CCBN010000002">
    <property type="protein sequence ID" value="CDO51764.1"/>
    <property type="molecule type" value="Genomic_DNA"/>
</dbReference>
<feature type="compositionally biased region" description="Polar residues" evidence="1">
    <location>
        <begin position="336"/>
        <end position="349"/>
    </location>
</feature>
<protein>
    <submittedName>
        <fullName evidence="2">Similar to Yarrowia lipolytica YALI0E25223g [Yarrowia lipolytica CLIB 122]</fullName>
    </submittedName>
</protein>
<gene>
    <name evidence="2" type="ORF">BN980_GECA02s00549g</name>
</gene>
<name>A0A0J9X3T1_GEOCN</name>
<feature type="region of interest" description="Disordered" evidence="1">
    <location>
        <begin position="336"/>
        <end position="361"/>
    </location>
</feature>
<organism evidence="2 3">
    <name type="scientific">Geotrichum candidum</name>
    <name type="common">Oospora lactis</name>
    <name type="synonym">Dipodascus geotrichum</name>
    <dbReference type="NCBI Taxonomy" id="1173061"/>
    <lineage>
        <taxon>Eukaryota</taxon>
        <taxon>Fungi</taxon>
        <taxon>Dikarya</taxon>
        <taxon>Ascomycota</taxon>
        <taxon>Saccharomycotina</taxon>
        <taxon>Dipodascomycetes</taxon>
        <taxon>Dipodascales</taxon>
        <taxon>Dipodascaceae</taxon>
        <taxon>Geotrichum</taxon>
    </lineage>
</organism>
<dbReference type="AlphaFoldDB" id="A0A0J9X3T1"/>
<evidence type="ECO:0000256" key="1">
    <source>
        <dbReference type="SAM" id="MobiDB-lite"/>
    </source>
</evidence>
<feature type="compositionally biased region" description="Low complexity" evidence="1">
    <location>
        <begin position="37"/>
        <end position="53"/>
    </location>
</feature>
<reference evidence="2" key="1">
    <citation type="submission" date="2014-03" db="EMBL/GenBank/DDBJ databases">
        <authorList>
            <person name="Casaregola S."/>
        </authorList>
    </citation>
    <scope>NUCLEOTIDE SEQUENCE [LARGE SCALE GENOMIC DNA]</scope>
    <source>
        <strain evidence="2">CLIB 918</strain>
    </source>
</reference>
<feature type="region of interest" description="Disordered" evidence="1">
    <location>
        <begin position="33"/>
        <end position="53"/>
    </location>
</feature>
<comment type="caution">
    <text evidence="2">The sequence shown here is derived from an EMBL/GenBank/DDBJ whole genome shotgun (WGS) entry which is preliminary data.</text>
</comment>
<evidence type="ECO:0000313" key="3">
    <source>
        <dbReference type="Proteomes" id="UP000242525"/>
    </source>
</evidence>